<feature type="transmembrane region" description="Helical" evidence="1">
    <location>
        <begin position="65"/>
        <end position="87"/>
    </location>
</feature>
<dbReference type="AlphaFoldDB" id="A0A8T0JNI6"/>
<accession>A0A8T0JNI6</accession>
<keyword evidence="1" id="KW-0812">Transmembrane</keyword>
<evidence type="ECO:0000256" key="1">
    <source>
        <dbReference type="SAM" id="Phobius"/>
    </source>
</evidence>
<dbReference type="EMBL" id="JABFOF010000010">
    <property type="protein sequence ID" value="KAG2376185.1"/>
    <property type="molecule type" value="Genomic_DNA"/>
</dbReference>
<organism evidence="2 3">
    <name type="scientific">Phaseolus angularis</name>
    <name type="common">Azuki bean</name>
    <name type="synonym">Vigna angularis</name>
    <dbReference type="NCBI Taxonomy" id="3914"/>
    <lineage>
        <taxon>Eukaryota</taxon>
        <taxon>Viridiplantae</taxon>
        <taxon>Streptophyta</taxon>
        <taxon>Embryophyta</taxon>
        <taxon>Tracheophyta</taxon>
        <taxon>Spermatophyta</taxon>
        <taxon>Magnoliopsida</taxon>
        <taxon>eudicotyledons</taxon>
        <taxon>Gunneridae</taxon>
        <taxon>Pentapetalae</taxon>
        <taxon>rosids</taxon>
        <taxon>fabids</taxon>
        <taxon>Fabales</taxon>
        <taxon>Fabaceae</taxon>
        <taxon>Papilionoideae</taxon>
        <taxon>50 kb inversion clade</taxon>
        <taxon>NPAAA clade</taxon>
        <taxon>indigoferoid/millettioid clade</taxon>
        <taxon>Phaseoleae</taxon>
        <taxon>Vigna</taxon>
    </lineage>
</organism>
<sequence>MIVAGRERTYGCRAPRDDENVVRNSEQDSFWYCIMSRSRPSTGLDLPPPRIALARPDIVDFYEFLLLHVLVVLWILSVWVMHCCRYWNDENVLRKLG</sequence>
<protein>
    <submittedName>
        <fullName evidence="2">Uncharacterized protein</fullName>
    </submittedName>
</protein>
<evidence type="ECO:0000313" key="3">
    <source>
        <dbReference type="Proteomes" id="UP000743370"/>
    </source>
</evidence>
<keyword evidence="1" id="KW-0472">Membrane</keyword>
<proteinExistence type="predicted"/>
<keyword evidence="1" id="KW-1133">Transmembrane helix</keyword>
<comment type="caution">
    <text evidence="2">The sequence shown here is derived from an EMBL/GenBank/DDBJ whole genome shotgun (WGS) entry which is preliminary data.</text>
</comment>
<dbReference type="Proteomes" id="UP000743370">
    <property type="component" value="Unassembled WGS sequence"/>
</dbReference>
<gene>
    <name evidence="2" type="ORF">HKW66_Vig0156610</name>
</gene>
<reference evidence="2 3" key="1">
    <citation type="submission" date="2020-05" db="EMBL/GenBank/DDBJ databases">
        <title>Vigna angularis (adzuki bean) Var. LongXiaoDou No. 4 denovo assembly.</title>
        <authorList>
            <person name="Xiang H."/>
        </authorList>
    </citation>
    <scope>NUCLEOTIDE SEQUENCE [LARGE SCALE GENOMIC DNA]</scope>
    <source>
        <tissue evidence="2">Leaf</tissue>
    </source>
</reference>
<evidence type="ECO:0000313" key="2">
    <source>
        <dbReference type="EMBL" id="KAG2376185.1"/>
    </source>
</evidence>
<name>A0A8T0JNI6_PHAAN</name>